<keyword evidence="4 7" id="KW-0067">ATP-binding</keyword>
<organism evidence="7 8">
    <name type="scientific">Clostridium botulinum</name>
    <dbReference type="NCBI Taxonomy" id="1491"/>
    <lineage>
        <taxon>Bacteria</taxon>
        <taxon>Bacillati</taxon>
        <taxon>Bacillota</taxon>
        <taxon>Clostridia</taxon>
        <taxon>Eubacteriales</taxon>
        <taxon>Clostridiaceae</taxon>
        <taxon>Clostridium</taxon>
    </lineage>
</organism>
<dbReference type="SMART" id="SM00382">
    <property type="entry name" value="AAA"/>
    <property type="match status" value="1"/>
</dbReference>
<dbReference type="SUPFAM" id="SSF52540">
    <property type="entry name" value="P-loop containing nucleoside triphosphate hydrolases"/>
    <property type="match status" value="1"/>
</dbReference>
<dbReference type="GO" id="GO:0016887">
    <property type="term" value="F:ATP hydrolysis activity"/>
    <property type="evidence" value="ECO:0007669"/>
    <property type="project" value="InterPro"/>
</dbReference>
<evidence type="ECO:0000256" key="4">
    <source>
        <dbReference type="ARBA" id="ARBA00022840"/>
    </source>
</evidence>
<dbReference type="PROSITE" id="PS50929">
    <property type="entry name" value="ABC_TM1F"/>
    <property type="match status" value="1"/>
</dbReference>
<dbReference type="Pfam" id="PF00664">
    <property type="entry name" value="ABC_membrane"/>
    <property type="match status" value="1"/>
</dbReference>
<dbReference type="GO" id="GO:0005886">
    <property type="term" value="C:plasma membrane"/>
    <property type="evidence" value="ECO:0007669"/>
    <property type="project" value="UniProtKB-SubCell"/>
</dbReference>
<evidence type="ECO:0000256" key="3">
    <source>
        <dbReference type="ARBA" id="ARBA00022741"/>
    </source>
</evidence>
<dbReference type="Proteomes" id="UP000472521">
    <property type="component" value="Unassembled WGS sequence"/>
</dbReference>
<keyword evidence="3" id="KW-0547">Nucleotide-binding</keyword>
<dbReference type="Gene3D" id="1.20.1560.10">
    <property type="entry name" value="ABC transporter type 1, transmembrane domain"/>
    <property type="match status" value="1"/>
</dbReference>
<keyword evidence="6" id="KW-0472">Membrane</keyword>
<accession>A0A6B4TRK2</accession>
<evidence type="ECO:0000256" key="5">
    <source>
        <dbReference type="ARBA" id="ARBA00022989"/>
    </source>
</evidence>
<evidence type="ECO:0000256" key="2">
    <source>
        <dbReference type="ARBA" id="ARBA00022692"/>
    </source>
</evidence>
<dbReference type="InterPro" id="IPR027417">
    <property type="entry name" value="P-loop_NTPase"/>
</dbReference>
<dbReference type="PROSITE" id="PS00211">
    <property type="entry name" value="ABC_TRANSPORTER_1"/>
    <property type="match status" value="1"/>
</dbReference>
<protein>
    <submittedName>
        <fullName evidence="7">ABC transporter ATP-binding protein</fullName>
    </submittedName>
</protein>
<dbReference type="InterPro" id="IPR039421">
    <property type="entry name" value="Type_1_exporter"/>
</dbReference>
<dbReference type="GO" id="GO:0005524">
    <property type="term" value="F:ATP binding"/>
    <property type="evidence" value="ECO:0007669"/>
    <property type="project" value="UniProtKB-KW"/>
</dbReference>
<dbReference type="Gene3D" id="3.40.50.300">
    <property type="entry name" value="P-loop containing nucleotide triphosphate hydrolases"/>
    <property type="match status" value="1"/>
</dbReference>
<comment type="subcellular location">
    <subcellularLocation>
        <location evidence="1">Cell membrane</location>
        <topology evidence="1">Multi-pass membrane protein</topology>
    </subcellularLocation>
</comment>
<dbReference type="PANTHER" id="PTHR43394:SF1">
    <property type="entry name" value="ATP-BINDING CASSETTE SUB-FAMILY B MEMBER 10, MITOCHONDRIAL"/>
    <property type="match status" value="1"/>
</dbReference>
<keyword evidence="2" id="KW-0812">Transmembrane</keyword>
<dbReference type="EMBL" id="SWND01000018">
    <property type="protein sequence ID" value="NFF03676.1"/>
    <property type="molecule type" value="Genomic_DNA"/>
</dbReference>
<keyword evidence="5" id="KW-1133">Transmembrane helix</keyword>
<dbReference type="SUPFAM" id="SSF90123">
    <property type="entry name" value="ABC transporter transmembrane region"/>
    <property type="match status" value="1"/>
</dbReference>
<sequence>MGNLRSLLKLTPFLQKYKLLLFFVLISILSSSIIAIPIPYIMGRITDDVLIGSKSFRRFYFYIGIIAILYILKYLISVISNYLSSKFNNFVSNELRFVLIDKIMNLPMDYLGNVEKGYLQGRISECSSIASNLSTNIVGTLVNMFDAILSISTMFAINYKLATTVFILIPFFFIVVKVSNNGFTKNIERVLEASAILNAECFEIINGIEDIKVLNGKAYSLAKFKKKLEHLIKTTLKQNKIMILLTHNIAGINDLGTLLILLISGILIIKGQFTVGLYTTFSLYSGKIFTSTQFLANVGPSLKQTCLSIERVYEFIEMDDENKGKNQYLNRKIESINLENVTFKYKNNVNNVLDSLNFRINKGEKVLISGENGVGKSTLIKLLSGLYEPIEGRILYNNLDLVTINKESLRERIGIVSQNIFLFKGTVLDNILYGQNEKKREDVEKLIIKLNLEPYISRLPKGLDSEIIQNNNGISGGQAQVIAFIRAIISNKDIIILDEPISNVDAETRNIILSILKEGNFDGILIIISHFTEGMEFINKTIEIGKKTVII</sequence>
<dbReference type="InterPro" id="IPR017871">
    <property type="entry name" value="ABC_transporter-like_CS"/>
</dbReference>
<name>A0A6B4TRK2_CLOBO</name>
<dbReference type="InterPro" id="IPR003439">
    <property type="entry name" value="ABC_transporter-like_ATP-bd"/>
</dbReference>
<dbReference type="PROSITE" id="PS50893">
    <property type="entry name" value="ABC_TRANSPORTER_2"/>
    <property type="match status" value="1"/>
</dbReference>
<reference evidence="7 8" key="1">
    <citation type="submission" date="2019-04" db="EMBL/GenBank/DDBJ databases">
        <title>Genome sequencing of Clostridium botulinum Groups I-IV and Clostridium butyricum.</title>
        <authorList>
            <person name="Brunt J."/>
            <person name="Van Vliet A.H.M."/>
            <person name="Stringer S.C."/>
            <person name="Carter A.T."/>
            <person name="Peck M.W."/>
        </authorList>
    </citation>
    <scope>NUCLEOTIDE SEQUENCE [LARGE SCALE GENOMIC DNA]</scope>
    <source>
        <strain evidence="7 8">IFR 18/054</strain>
    </source>
</reference>
<dbReference type="InterPro" id="IPR036640">
    <property type="entry name" value="ABC1_TM_sf"/>
</dbReference>
<evidence type="ECO:0000313" key="7">
    <source>
        <dbReference type="EMBL" id="NFF03676.1"/>
    </source>
</evidence>
<gene>
    <name evidence="7" type="ORF">FCV25_18455</name>
</gene>
<dbReference type="InterPro" id="IPR003593">
    <property type="entry name" value="AAA+_ATPase"/>
</dbReference>
<dbReference type="CDD" id="cd07346">
    <property type="entry name" value="ABC_6TM_exporters"/>
    <property type="match status" value="1"/>
</dbReference>
<dbReference type="AlphaFoldDB" id="A0A6B4TRK2"/>
<dbReference type="Pfam" id="PF00005">
    <property type="entry name" value="ABC_tran"/>
    <property type="match status" value="1"/>
</dbReference>
<dbReference type="InterPro" id="IPR011527">
    <property type="entry name" value="ABC1_TM_dom"/>
</dbReference>
<evidence type="ECO:0000313" key="8">
    <source>
        <dbReference type="Proteomes" id="UP000472521"/>
    </source>
</evidence>
<evidence type="ECO:0000256" key="6">
    <source>
        <dbReference type="ARBA" id="ARBA00023136"/>
    </source>
</evidence>
<evidence type="ECO:0000256" key="1">
    <source>
        <dbReference type="ARBA" id="ARBA00004651"/>
    </source>
</evidence>
<dbReference type="PANTHER" id="PTHR43394">
    <property type="entry name" value="ATP-DEPENDENT PERMEASE MDL1, MITOCHONDRIAL"/>
    <property type="match status" value="1"/>
</dbReference>
<dbReference type="GO" id="GO:0015421">
    <property type="term" value="F:ABC-type oligopeptide transporter activity"/>
    <property type="evidence" value="ECO:0007669"/>
    <property type="project" value="TreeGrafter"/>
</dbReference>
<proteinExistence type="predicted"/>
<comment type="caution">
    <text evidence="7">The sequence shown here is derived from an EMBL/GenBank/DDBJ whole genome shotgun (WGS) entry which is preliminary data.</text>
</comment>